<dbReference type="EMBL" id="JAFBEC010000017">
    <property type="protein sequence ID" value="MBM7634807.1"/>
    <property type="molecule type" value="Genomic_DNA"/>
</dbReference>
<keyword evidence="2" id="KW-1185">Reference proteome</keyword>
<organism evidence="1 2">
    <name type="scientific">Geomicrobium sediminis</name>
    <dbReference type="NCBI Taxonomy" id="1347788"/>
    <lineage>
        <taxon>Bacteria</taxon>
        <taxon>Bacillati</taxon>
        <taxon>Bacillota</taxon>
        <taxon>Bacilli</taxon>
        <taxon>Bacillales</taxon>
        <taxon>Geomicrobium</taxon>
    </lineage>
</organism>
<evidence type="ECO:0008006" key="3">
    <source>
        <dbReference type="Google" id="ProtNLM"/>
    </source>
</evidence>
<accession>A0ABS2PH94</accession>
<sequence length="112" mass="12425">MSIATDIAAIKIVAELEKNNKHPRFLEETVHTLVERVNYIHYAALHLGDDKPIVASDCDEDEYIGSLSFAIGENEDNGKLVVRTKETVAFDVTDLSTLQTVADRIGARLFAH</sequence>
<dbReference type="Proteomes" id="UP000741863">
    <property type="component" value="Unassembled WGS sequence"/>
</dbReference>
<evidence type="ECO:0000313" key="2">
    <source>
        <dbReference type="Proteomes" id="UP000741863"/>
    </source>
</evidence>
<reference evidence="1 2" key="1">
    <citation type="submission" date="2021-01" db="EMBL/GenBank/DDBJ databases">
        <title>Genomic Encyclopedia of Type Strains, Phase IV (KMG-IV): sequencing the most valuable type-strain genomes for metagenomic binning, comparative biology and taxonomic classification.</title>
        <authorList>
            <person name="Goeker M."/>
        </authorList>
    </citation>
    <scope>NUCLEOTIDE SEQUENCE [LARGE SCALE GENOMIC DNA]</scope>
    <source>
        <strain evidence="1 2">DSM 25540</strain>
    </source>
</reference>
<dbReference type="RefSeq" id="WP_042360943.1">
    <property type="nucleotide sequence ID" value="NZ_JAFBEC010000017.1"/>
</dbReference>
<proteinExistence type="predicted"/>
<name>A0ABS2PH94_9BACL</name>
<protein>
    <recommendedName>
        <fullName evidence="3">GAF domain-containing protein</fullName>
    </recommendedName>
</protein>
<gene>
    <name evidence="1" type="ORF">JOD17_003933</name>
</gene>
<comment type="caution">
    <text evidence="1">The sequence shown here is derived from an EMBL/GenBank/DDBJ whole genome shotgun (WGS) entry which is preliminary data.</text>
</comment>
<evidence type="ECO:0000313" key="1">
    <source>
        <dbReference type="EMBL" id="MBM7634807.1"/>
    </source>
</evidence>